<evidence type="ECO:0000259" key="2">
    <source>
        <dbReference type="Pfam" id="PF12975"/>
    </source>
</evidence>
<dbReference type="Pfam" id="PF12975">
    <property type="entry name" value="DUF3859"/>
    <property type="match status" value="1"/>
</dbReference>
<gene>
    <name evidence="3" type="ORF">SAMN05444273_103159</name>
</gene>
<evidence type="ECO:0000256" key="1">
    <source>
        <dbReference type="SAM" id="SignalP"/>
    </source>
</evidence>
<keyword evidence="4" id="KW-1185">Reference proteome</keyword>
<evidence type="ECO:0000313" key="3">
    <source>
        <dbReference type="EMBL" id="SHE92279.1"/>
    </source>
</evidence>
<organism evidence="3 4">
    <name type="scientific">Litoreibacter ascidiaceicola</name>
    <dbReference type="NCBI Taxonomy" id="1486859"/>
    <lineage>
        <taxon>Bacteria</taxon>
        <taxon>Pseudomonadati</taxon>
        <taxon>Pseudomonadota</taxon>
        <taxon>Alphaproteobacteria</taxon>
        <taxon>Rhodobacterales</taxon>
        <taxon>Roseobacteraceae</taxon>
        <taxon>Litoreibacter</taxon>
    </lineage>
</organism>
<dbReference type="RefSeq" id="WP_073142113.1">
    <property type="nucleotide sequence ID" value="NZ_FQUV01000003.1"/>
</dbReference>
<sequence>MIRTLLNAVVTISLLSLNTPAQAQHLDSVAPDLIFDERILSRIDYGLVCPSGTAKKLAAPDTHLGFITQRDQRQRIEHTTQIVPLSKGIGFGVDVQLPEGTELRDVEISVFHPPYIGTDVTEESWQSDLLPHASNLNFFMFEFPFEMVAGDWALQASHQGTLLYSVNFKVVDPSHIPNLSSYCSGALLS</sequence>
<name>A0A1M4XFM7_9RHOB</name>
<reference evidence="4" key="1">
    <citation type="submission" date="2016-11" db="EMBL/GenBank/DDBJ databases">
        <authorList>
            <person name="Varghese N."/>
            <person name="Submissions S."/>
        </authorList>
    </citation>
    <scope>NUCLEOTIDE SEQUENCE [LARGE SCALE GENOMIC DNA]</scope>
    <source>
        <strain evidence="4">DSM 100566</strain>
    </source>
</reference>
<proteinExistence type="predicted"/>
<dbReference type="AlphaFoldDB" id="A0A1M4XFM7"/>
<dbReference type="EMBL" id="FQUV01000003">
    <property type="protein sequence ID" value="SHE92279.1"/>
    <property type="molecule type" value="Genomic_DNA"/>
</dbReference>
<feature type="domain" description="DUF3859" evidence="2">
    <location>
        <begin position="39"/>
        <end position="170"/>
    </location>
</feature>
<keyword evidence="1" id="KW-0732">Signal</keyword>
<dbReference type="InterPro" id="IPR024331">
    <property type="entry name" value="DUF3859"/>
</dbReference>
<dbReference type="OrthoDB" id="7864302at2"/>
<dbReference type="Proteomes" id="UP000184144">
    <property type="component" value="Unassembled WGS sequence"/>
</dbReference>
<protein>
    <recommendedName>
        <fullName evidence="2">DUF3859 domain-containing protein</fullName>
    </recommendedName>
</protein>
<accession>A0A1M4XFM7</accession>
<feature type="chain" id="PRO_5009908291" description="DUF3859 domain-containing protein" evidence="1">
    <location>
        <begin position="24"/>
        <end position="189"/>
    </location>
</feature>
<feature type="signal peptide" evidence="1">
    <location>
        <begin position="1"/>
        <end position="23"/>
    </location>
</feature>
<dbReference type="STRING" id="1486859.SAMN05444273_103159"/>
<dbReference type="Gene3D" id="2.60.40.2390">
    <property type="match status" value="1"/>
</dbReference>
<evidence type="ECO:0000313" key="4">
    <source>
        <dbReference type="Proteomes" id="UP000184144"/>
    </source>
</evidence>